<evidence type="ECO:0000256" key="1">
    <source>
        <dbReference type="SAM" id="Phobius"/>
    </source>
</evidence>
<feature type="transmembrane region" description="Helical" evidence="1">
    <location>
        <begin position="112"/>
        <end position="132"/>
    </location>
</feature>
<evidence type="ECO:0000259" key="2">
    <source>
        <dbReference type="Pfam" id="PF13717"/>
    </source>
</evidence>
<keyword evidence="1" id="KW-0812">Transmembrane</keyword>
<sequence>MIITCINCHKKFEVDASLIPKAGRLLQCNGCNYKWFFEKEKANIPVNPIKIIENTDEIKLSEKISVSKNIQSFSNIELLDQDIKDDFTTKKKIDKSIDESIKKVPSKNKNSYNLLGLTVVFIITFIALIIILDTFQEPLSKIFPNIEIILYNLYETINDIRLFLNDLT</sequence>
<reference evidence="3 4" key="1">
    <citation type="submission" date="2019-07" db="EMBL/GenBank/DDBJ databases">
        <title>SAR11 Genome Evolution.</title>
        <authorList>
            <person name="Giovannoni S."/>
        </authorList>
    </citation>
    <scope>NUCLEOTIDE SEQUENCE [LARGE SCALE GENOMIC DNA]</scope>
    <source>
        <strain evidence="3 4">HTCC9565</strain>
    </source>
</reference>
<proteinExistence type="predicted"/>
<comment type="caution">
    <text evidence="3">The sequence shown here is derived from an EMBL/GenBank/DDBJ whole genome shotgun (WGS) entry which is preliminary data.</text>
</comment>
<dbReference type="InterPro" id="IPR011723">
    <property type="entry name" value="Znf/thioredoxin_put"/>
</dbReference>
<protein>
    <submittedName>
        <fullName evidence="3">Zn finger-like uncharacterized protein</fullName>
    </submittedName>
</protein>
<dbReference type="RefSeq" id="WP_169036506.1">
    <property type="nucleotide sequence ID" value="NZ_LANA01000002.1"/>
</dbReference>
<keyword evidence="4" id="KW-1185">Reference proteome</keyword>
<evidence type="ECO:0000313" key="4">
    <source>
        <dbReference type="Proteomes" id="UP001166004"/>
    </source>
</evidence>
<name>A0ABX1T1N7_PELUQ</name>
<dbReference type="Pfam" id="PF13717">
    <property type="entry name" value="Zn_ribbon_4"/>
    <property type="match status" value="1"/>
</dbReference>
<feature type="domain" description="Zinc finger/thioredoxin putative" evidence="2">
    <location>
        <begin position="1"/>
        <end position="36"/>
    </location>
</feature>
<keyword evidence="1" id="KW-1133">Transmembrane helix</keyword>
<keyword evidence="1" id="KW-0472">Membrane</keyword>
<dbReference type="Proteomes" id="UP001166004">
    <property type="component" value="Unassembled WGS sequence"/>
</dbReference>
<evidence type="ECO:0000313" key="3">
    <source>
        <dbReference type="EMBL" id="NMN68007.1"/>
    </source>
</evidence>
<gene>
    <name evidence="3" type="ORF">VP91_00011640</name>
</gene>
<organism evidence="3 4">
    <name type="scientific">Pelagibacter ubique</name>
    <dbReference type="NCBI Taxonomy" id="198252"/>
    <lineage>
        <taxon>Bacteria</taxon>
        <taxon>Pseudomonadati</taxon>
        <taxon>Pseudomonadota</taxon>
        <taxon>Alphaproteobacteria</taxon>
        <taxon>Candidatus Pelagibacterales</taxon>
        <taxon>Candidatus Pelagibacteraceae</taxon>
        <taxon>Candidatus Pelagibacter</taxon>
    </lineage>
</organism>
<dbReference type="EMBL" id="LANA01000002">
    <property type="protein sequence ID" value="NMN68007.1"/>
    <property type="molecule type" value="Genomic_DNA"/>
</dbReference>
<accession>A0ABX1T1N7</accession>
<dbReference type="NCBIfam" id="TIGR02098">
    <property type="entry name" value="MJ0042_CXXC"/>
    <property type="match status" value="1"/>
</dbReference>